<dbReference type="AlphaFoldDB" id="R2RQL3"/>
<reference evidence="1 3" key="1">
    <citation type="submission" date="2013-02" db="EMBL/GenBank/DDBJ databases">
        <title>The Genome Sequence of Enterococcus malodoratus ATCC_43197.</title>
        <authorList>
            <consortium name="The Broad Institute Genome Sequencing Platform"/>
            <consortium name="The Broad Institute Genome Sequencing Center for Infectious Disease"/>
            <person name="Earl A.M."/>
            <person name="Gilmore M.S."/>
            <person name="Lebreton F."/>
            <person name="Walker B."/>
            <person name="Young S.K."/>
            <person name="Zeng Q."/>
            <person name="Gargeya S."/>
            <person name="Fitzgerald M."/>
            <person name="Haas B."/>
            <person name="Abouelleil A."/>
            <person name="Alvarado L."/>
            <person name="Arachchi H.M."/>
            <person name="Berlin A.M."/>
            <person name="Chapman S.B."/>
            <person name="Dewar J."/>
            <person name="Goldberg J."/>
            <person name="Griggs A."/>
            <person name="Gujja S."/>
            <person name="Hansen M."/>
            <person name="Howarth C."/>
            <person name="Imamovic A."/>
            <person name="Larimer J."/>
            <person name="McCowan C."/>
            <person name="Murphy C."/>
            <person name="Neiman D."/>
            <person name="Pearson M."/>
            <person name="Priest M."/>
            <person name="Roberts A."/>
            <person name="Saif S."/>
            <person name="Shea T."/>
            <person name="Sisk P."/>
            <person name="Sykes S."/>
            <person name="Wortman J."/>
            <person name="Nusbaum C."/>
            <person name="Birren B."/>
        </authorList>
    </citation>
    <scope>NUCLEOTIDE SEQUENCE [LARGE SCALE GENOMIC DNA]</scope>
    <source>
        <strain evidence="1 3">ATCC 43197</strain>
    </source>
</reference>
<dbReference type="STRING" id="71451.RV07_GL003729"/>
<evidence type="ECO:0000313" key="4">
    <source>
        <dbReference type="Proteomes" id="UP000014148"/>
    </source>
</evidence>
<sequence length="79" mass="9137">MLYFRKGVRYLEDYFLTDYLAAKKSLASTLHKIEQAIISLEEKQSAGRNMKAQLTLSKERVKALKISLALIDREITRMS</sequence>
<proteinExistence type="predicted"/>
<keyword evidence="4" id="KW-1185">Reference proteome</keyword>
<name>R2RQL3_9ENTE</name>
<protein>
    <submittedName>
        <fullName evidence="1">Uncharacterized protein</fullName>
    </submittedName>
</protein>
<dbReference type="Proteomes" id="UP000013783">
    <property type="component" value="Unassembled WGS sequence"/>
</dbReference>
<accession>R2RQL3</accession>
<dbReference type="PATRIC" id="fig|1158601.3.peg.215"/>
<reference evidence="2 4" key="2">
    <citation type="submission" date="2013-03" db="EMBL/GenBank/DDBJ databases">
        <title>The Genome Sequence of Enterococcus malodoratus ATCC_43197 (PacBio/Illumina hybrid assembly).</title>
        <authorList>
            <consortium name="The Broad Institute Genomics Platform"/>
            <consortium name="The Broad Institute Genome Sequencing Center for Infectious Disease"/>
            <person name="Earl A."/>
            <person name="Russ C."/>
            <person name="Gilmore M."/>
            <person name="Surin D."/>
            <person name="Walker B."/>
            <person name="Young S."/>
            <person name="Zeng Q."/>
            <person name="Gargeya S."/>
            <person name="Fitzgerald M."/>
            <person name="Haas B."/>
            <person name="Abouelleil A."/>
            <person name="Allen A.W."/>
            <person name="Alvarado L."/>
            <person name="Arachchi H.M."/>
            <person name="Berlin A.M."/>
            <person name="Chapman S.B."/>
            <person name="Gainer-Dewar J."/>
            <person name="Goldberg J."/>
            <person name="Griggs A."/>
            <person name="Gujja S."/>
            <person name="Hansen M."/>
            <person name="Howarth C."/>
            <person name="Imamovic A."/>
            <person name="Ireland A."/>
            <person name="Larimer J."/>
            <person name="McCowan C."/>
            <person name="Murphy C."/>
            <person name="Pearson M."/>
            <person name="Poon T.W."/>
            <person name="Priest M."/>
            <person name="Roberts A."/>
            <person name="Saif S."/>
            <person name="Shea T."/>
            <person name="Sisk P."/>
            <person name="Sykes S."/>
            <person name="Wortman J."/>
            <person name="Nusbaum C."/>
            <person name="Birren B."/>
        </authorList>
    </citation>
    <scope>NUCLEOTIDE SEQUENCE [LARGE SCALE GENOMIC DNA]</scope>
    <source>
        <strain evidence="2 4">ATCC 43197</strain>
    </source>
</reference>
<organism evidence="1 3">
    <name type="scientific">Enterococcus malodoratus ATCC 43197</name>
    <dbReference type="NCBI Taxonomy" id="1158601"/>
    <lineage>
        <taxon>Bacteria</taxon>
        <taxon>Bacillati</taxon>
        <taxon>Bacillota</taxon>
        <taxon>Bacilli</taxon>
        <taxon>Lactobacillales</taxon>
        <taxon>Enterococcaceae</taxon>
        <taxon>Enterococcus</taxon>
    </lineage>
</organism>
<evidence type="ECO:0000313" key="3">
    <source>
        <dbReference type="Proteomes" id="UP000013783"/>
    </source>
</evidence>
<dbReference type="eggNOG" id="ENOG50306ME">
    <property type="taxonomic scope" value="Bacteria"/>
</dbReference>
<comment type="caution">
    <text evidence="1">The sequence shown here is derived from an EMBL/GenBank/DDBJ whole genome shotgun (WGS) entry which is preliminary data.</text>
</comment>
<evidence type="ECO:0000313" key="1">
    <source>
        <dbReference type="EMBL" id="EOH82836.1"/>
    </source>
</evidence>
<dbReference type="Proteomes" id="UP000014148">
    <property type="component" value="Unassembled WGS sequence"/>
</dbReference>
<gene>
    <name evidence="2" type="ORF">I585_00163</name>
    <name evidence="1" type="ORF">UAI_00231</name>
</gene>
<evidence type="ECO:0000313" key="2">
    <source>
        <dbReference type="EMBL" id="EOT70652.1"/>
    </source>
</evidence>
<dbReference type="EMBL" id="ASWA01000001">
    <property type="protein sequence ID" value="EOT70652.1"/>
    <property type="molecule type" value="Genomic_DNA"/>
</dbReference>
<dbReference type="EMBL" id="AJAK01000004">
    <property type="protein sequence ID" value="EOH82836.1"/>
    <property type="molecule type" value="Genomic_DNA"/>
</dbReference>